<feature type="compositionally biased region" description="Basic and acidic residues" evidence="4">
    <location>
        <begin position="488"/>
        <end position="498"/>
    </location>
</feature>
<dbReference type="InterPro" id="IPR003903">
    <property type="entry name" value="UIM_dom"/>
</dbReference>
<dbReference type="InterPro" id="IPR013083">
    <property type="entry name" value="Znf_RING/FYVE/PHD"/>
</dbReference>
<evidence type="ECO:0000256" key="4">
    <source>
        <dbReference type="SAM" id="MobiDB-lite"/>
    </source>
</evidence>
<dbReference type="GO" id="GO:0008270">
    <property type="term" value="F:zinc ion binding"/>
    <property type="evidence" value="ECO:0007669"/>
    <property type="project" value="UniProtKB-KW"/>
</dbReference>
<dbReference type="Gene3D" id="3.30.40.10">
    <property type="entry name" value="Zinc/RING finger domain, C3HC4 (zinc finger)"/>
    <property type="match status" value="1"/>
</dbReference>
<dbReference type="EMBL" id="HBGA01147831">
    <property type="protein sequence ID" value="CAD9042821.1"/>
    <property type="molecule type" value="Transcribed_RNA"/>
</dbReference>
<evidence type="ECO:0000313" key="9">
    <source>
        <dbReference type="EMBL" id="CAD9042828.1"/>
    </source>
</evidence>
<feature type="compositionally biased region" description="Polar residues" evidence="4">
    <location>
        <begin position="151"/>
        <end position="174"/>
    </location>
</feature>
<feature type="region of interest" description="Disordered" evidence="4">
    <location>
        <begin position="1"/>
        <end position="20"/>
    </location>
</feature>
<evidence type="ECO:0000256" key="1">
    <source>
        <dbReference type="ARBA" id="ARBA00022723"/>
    </source>
</evidence>
<feature type="compositionally biased region" description="Basic and acidic residues" evidence="4">
    <location>
        <begin position="190"/>
        <end position="202"/>
    </location>
</feature>
<dbReference type="InterPro" id="IPR034732">
    <property type="entry name" value="EPHD"/>
</dbReference>
<feature type="region of interest" description="Disordered" evidence="4">
    <location>
        <begin position="54"/>
        <end position="75"/>
    </location>
</feature>
<evidence type="ECO:0000313" key="6">
    <source>
        <dbReference type="EMBL" id="CAD9042821.1"/>
    </source>
</evidence>
<feature type="compositionally biased region" description="Basic and acidic residues" evidence="4">
    <location>
        <begin position="561"/>
        <end position="572"/>
    </location>
</feature>
<protein>
    <recommendedName>
        <fullName evidence="5">PHD-type domain-containing protein</fullName>
    </recommendedName>
</protein>
<dbReference type="PROSITE" id="PS51805">
    <property type="entry name" value="EPHD"/>
    <property type="match status" value="1"/>
</dbReference>
<feature type="region of interest" description="Disordered" evidence="4">
    <location>
        <begin position="151"/>
        <end position="243"/>
    </location>
</feature>
<evidence type="ECO:0000256" key="2">
    <source>
        <dbReference type="ARBA" id="ARBA00022771"/>
    </source>
</evidence>
<evidence type="ECO:0000259" key="5">
    <source>
        <dbReference type="PROSITE" id="PS51805"/>
    </source>
</evidence>
<dbReference type="Pfam" id="PF13771">
    <property type="entry name" value="zf-HC5HC2H"/>
    <property type="match status" value="1"/>
</dbReference>
<feature type="domain" description="PHD-type" evidence="5">
    <location>
        <begin position="632"/>
        <end position="749"/>
    </location>
</feature>
<dbReference type="EMBL" id="HBGA01147843">
    <property type="protein sequence ID" value="CAD9042828.1"/>
    <property type="molecule type" value="Transcribed_RNA"/>
</dbReference>
<dbReference type="EMBL" id="HBGA01147837">
    <property type="protein sequence ID" value="CAD9042824.1"/>
    <property type="molecule type" value="Transcribed_RNA"/>
</dbReference>
<feature type="compositionally biased region" description="Basic and acidic residues" evidence="4">
    <location>
        <begin position="435"/>
        <end position="463"/>
    </location>
</feature>
<feature type="compositionally biased region" description="Polar residues" evidence="4">
    <location>
        <begin position="54"/>
        <end position="69"/>
    </location>
</feature>
<evidence type="ECO:0000313" key="8">
    <source>
        <dbReference type="EMBL" id="CAD9042827.1"/>
    </source>
</evidence>
<proteinExistence type="predicted"/>
<accession>A0A6U8NQK9</accession>
<organism evidence="7">
    <name type="scientific">Eutreptiella gymnastica</name>
    <dbReference type="NCBI Taxonomy" id="73025"/>
    <lineage>
        <taxon>Eukaryota</taxon>
        <taxon>Discoba</taxon>
        <taxon>Euglenozoa</taxon>
        <taxon>Euglenida</taxon>
        <taxon>Spirocuta</taxon>
        <taxon>Euglenophyceae</taxon>
        <taxon>Eutreptiales</taxon>
        <taxon>Eutreptiaceae</taxon>
        <taxon>Eutreptiella</taxon>
    </lineage>
</organism>
<dbReference type="EMBL" id="HBGA01147842">
    <property type="protein sequence ID" value="CAD9042827.1"/>
    <property type="molecule type" value="Transcribed_RNA"/>
</dbReference>
<feature type="compositionally biased region" description="Polar residues" evidence="4">
    <location>
        <begin position="217"/>
        <end position="228"/>
    </location>
</feature>
<feature type="region of interest" description="Disordered" evidence="4">
    <location>
        <begin position="91"/>
        <end position="136"/>
    </location>
</feature>
<keyword evidence="1" id="KW-0479">Metal-binding</keyword>
<dbReference type="PROSITE" id="PS50330">
    <property type="entry name" value="UIM"/>
    <property type="match status" value="1"/>
</dbReference>
<keyword evidence="3" id="KW-0862">Zinc</keyword>
<dbReference type="CDD" id="cd15571">
    <property type="entry name" value="ePHD"/>
    <property type="match status" value="1"/>
</dbReference>
<evidence type="ECO:0000256" key="3">
    <source>
        <dbReference type="ARBA" id="ARBA00022833"/>
    </source>
</evidence>
<gene>
    <name evidence="6" type="ORF">EGYM00392_LOCUS53998</name>
    <name evidence="7" type="ORF">EGYM00392_LOCUS54001</name>
    <name evidence="8" type="ORF">EGYM00392_LOCUS54004</name>
    <name evidence="9" type="ORF">EGYM00392_LOCUS54005</name>
</gene>
<dbReference type="InterPro" id="IPR001965">
    <property type="entry name" value="Znf_PHD"/>
</dbReference>
<sequence>MLAQTVSEVPQGDDQGVGPMRVCDAVSGTPIRKQSSILHRAPAEFATPVITRQSNANQDSPPQLESSPPTQFPHGEDALLLADLAGIAESMESTSNRPHPQPAVDDALNTHPIGSTSQQGHVEEEPLAADRQPQPPHDEALSLVALALASTQDSSHGFRTRLSYDTSSNSCSEMDSQDQDIEGFHQSPESPERLPDSPEKYCGEGFYIPNSRIRVTPPSSHSNSPLQSQEDKQPRKTQPSTNIRKFKKNMSFTSIRRMGRPIPSWEQRKSDSLLLPQVGPNGKTKGIFVNTVTGGVFGYHSTRRRRNREEEELEIALRISREEVEGVSSNGAQEDRDNSETTIALTNDNVVSFDAAEAFFLCMADEDQPVATKEIPTDEKFGATRKEENTTGQDVEMQAVAKETTMGCASQAYKDVFPLFKQPTTSSPKMSKPKMLKDGKNREPKISKDGKDEKPKLPVEVKPKVAKPSQAKDSPSKCSKETGVLQDKTNKQKSEAHKQCTTPSNKKGVKSPSPPKTGQAITAKTSKSTSEESIPAIMEFEEEKPKATHNSAKSSNQEDDNVLKKSKEDKPKPSAAKMTTAIAPQSSTVPEEPCTPMCTFCHVDTDSTDKVAEFITMVKTKDPSVGGITNDVVTDRLGPLLGPFDVSVVHTNTAKRHKQGPSDVFWAHDLCLLWCPEVYEDNRGQFLGLEHAYRRTKKGGMRCNFCDKPGATLGCHVESCKNSYHVACALLTSKGMDEENYIMFCPEHCG</sequence>
<name>A0A6U8NQK9_9EUGL</name>
<keyword evidence="2" id="KW-0863">Zinc-finger</keyword>
<feature type="compositionally biased region" description="Low complexity" evidence="4">
    <location>
        <begin position="520"/>
        <end position="532"/>
    </location>
</feature>
<feature type="region of interest" description="Disordered" evidence="4">
    <location>
        <begin position="544"/>
        <end position="589"/>
    </location>
</feature>
<evidence type="ECO:0000313" key="7">
    <source>
        <dbReference type="EMBL" id="CAD9042824.1"/>
    </source>
</evidence>
<feature type="region of interest" description="Disordered" evidence="4">
    <location>
        <begin position="421"/>
        <end position="532"/>
    </location>
</feature>
<reference evidence="7" key="1">
    <citation type="submission" date="2021-01" db="EMBL/GenBank/DDBJ databases">
        <authorList>
            <person name="Corre E."/>
            <person name="Pelletier E."/>
            <person name="Niang G."/>
            <person name="Scheremetjew M."/>
            <person name="Finn R."/>
            <person name="Kale V."/>
            <person name="Holt S."/>
            <person name="Cochrane G."/>
            <person name="Meng A."/>
            <person name="Brown T."/>
            <person name="Cohen L."/>
        </authorList>
    </citation>
    <scope>NUCLEOTIDE SEQUENCE</scope>
    <source>
        <strain evidence="7">NIES-381</strain>
    </source>
</reference>
<dbReference type="SMART" id="SM00249">
    <property type="entry name" value="PHD"/>
    <property type="match status" value="1"/>
</dbReference>
<dbReference type="AlphaFoldDB" id="A0A6U8NQK9"/>